<dbReference type="Proteomes" id="UP000008782">
    <property type="component" value="Unassembled WGS sequence"/>
</dbReference>
<sequence>MHNTKQKSGSSHKTSSRSCRSSKHGSSGSVSPSSSNQQQQVPRTIIAQYVESDRHLPSTQNWQQHSNNVGSRDSTTGSANDRYSGHNDDYRSYDVQRSYQVRREHAINLPGPAPPPRQRATPEEQLRAYDSRFGGYHSTIMAPTQYSYPQDLDLDSSEMPNNNPRRDF</sequence>
<dbReference type="GeneID" id="24415485"/>
<dbReference type="VEuPathDB" id="FungiDB:GLRG_10120"/>
<feature type="region of interest" description="Disordered" evidence="1">
    <location>
        <begin position="105"/>
        <end position="124"/>
    </location>
</feature>
<evidence type="ECO:0000313" key="2">
    <source>
        <dbReference type="EMBL" id="EFQ34976.1"/>
    </source>
</evidence>
<feature type="compositionally biased region" description="Polar residues" evidence="1">
    <location>
        <begin position="57"/>
        <end position="81"/>
    </location>
</feature>
<feature type="region of interest" description="Disordered" evidence="1">
    <location>
        <begin position="142"/>
        <end position="168"/>
    </location>
</feature>
<dbReference type="eggNOG" id="ENOG502RNJ4">
    <property type="taxonomic scope" value="Eukaryota"/>
</dbReference>
<dbReference type="AlphaFoldDB" id="E3QVT8"/>
<evidence type="ECO:0000256" key="1">
    <source>
        <dbReference type="SAM" id="MobiDB-lite"/>
    </source>
</evidence>
<gene>
    <name evidence="2" type="ORF">GLRG_10120</name>
</gene>
<feature type="compositionally biased region" description="Basic and acidic residues" evidence="1">
    <location>
        <begin position="83"/>
        <end position="93"/>
    </location>
</feature>
<proteinExistence type="predicted"/>
<protein>
    <submittedName>
        <fullName evidence="2">Uncharacterized protein</fullName>
    </submittedName>
</protein>
<dbReference type="EMBL" id="GG697386">
    <property type="protein sequence ID" value="EFQ34976.1"/>
    <property type="molecule type" value="Genomic_DNA"/>
</dbReference>
<feature type="compositionally biased region" description="Low complexity" evidence="1">
    <location>
        <begin position="7"/>
        <end position="35"/>
    </location>
</feature>
<dbReference type="RefSeq" id="XP_008098996.1">
    <property type="nucleotide sequence ID" value="XM_008100805.1"/>
</dbReference>
<evidence type="ECO:0000313" key="3">
    <source>
        <dbReference type="Proteomes" id="UP000008782"/>
    </source>
</evidence>
<reference evidence="3" key="1">
    <citation type="journal article" date="2012" name="Nat. Genet.">
        <title>Lifestyle transitions in plant pathogenic Colletotrichum fungi deciphered by genome and transcriptome analyses.</title>
        <authorList>
            <person name="O'Connell R.J."/>
            <person name="Thon M.R."/>
            <person name="Hacquard S."/>
            <person name="Amyotte S.G."/>
            <person name="Kleemann J."/>
            <person name="Torres M.F."/>
            <person name="Damm U."/>
            <person name="Buiate E.A."/>
            <person name="Epstein L."/>
            <person name="Alkan N."/>
            <person name="Altmueller J."/>
            <person name="Alvarado-Balderrama L."/>
            <person name="Bauser C.A."/>
            <person name="Becker C."/>
            <person name="Birren B.W."/>
            <person name="Chen Z."/>
            <person name="Choi J."/>
            <person name="Crouch J.A."/>
            <person name="Duvick J.P."/>
            <person name="Farman M.A."/>
            <person name="Gan P."/>
            <person name="Heiman D."/>
            <person name="Henrissat B."/>
            <person name="Howard R.J."/>
            <person name="Kabbage M."/>
            <person name="Koch C."/>
            <person name="Kracher B."/>
            <person name="Kubo Y."/>
            <person name="Law A.D."/>
            <person name="Lebrun M.-H."/>
            <person name="Lee Y.-H."/>
            <person name="Miyara I."/>
            <person name="Moore N."/>
            <person name="Neumann U."/>
            <person name="Nordstroem K."/>
            <person name="Panaccione D.G."/>
            <person name="Panstruga R."/>
            <person name="Place M."/>
            <person name="Proctor R.H."/>
            <person name="Prusky D."/>
            <person name="Rech G."/>
            <person name="Reinhardt R."/>
            <person name="Rollins J.A."/>
            <person name="Rounsley S."/>
            <person name="Schardl C.L."/>
            <person name="Schwartz D.C."/>
            <person name="Shenoy N."/>
            <person name="Shirasu K."/>
            <person name="Sikhakolli U.R."/>
            <person name="Stueber K."/>
            <person name="Sukno S.A."/>
            <person name="Sweigard J.A."/>
            <person name="Takano Y."/>
            <person name="Takahara H."/>
            <person name="Trail F."/>
            <person name="van der Does H.C."/>
            <person name="Voll L.M."/>
            <person name="Will I."/>
            <person name="Young S."/>
            <person name="Zeng Q."/>
            <person name="Zhang J."/>
            <person name="Zhou S."/>
            <person name="Dickman M.B."/>
            <person name="Schulze-Lefert P."/>
            <person name="Ver Loren van Themaat E."/>
            <person name="Ma L.-J."/>
            <person name="Vaillancourt L.J."/>
        </authorList>
    </citation>
    <scope>NUCLEOTIDE SEQUENCE [LARGE SCALE GENOMIC DNA]</scope>
    <source>
        <strain evidence="3">M1.001 / M2 / FGSC 10212</strain>
    </source>
</reference>
<feature type="compositionally biased region" description="Polar residues" evidence="1">
    <location>
        <begin position="158"/>
        <end position="168"/>
    </location>
</feature>
<accession>E3QVT8</accession>
<feature type="region of interest" description="Disordered" evidence="1">
    <location>
        <begin position="1"/>
        <end position="93"/>
    </location>
</feature>
<name>E3QVT8_COLGM</name>
<organism evidence="3">
    <name type="scientific">Colletotrichum graminicola (strain M1.001 / M2 / FGSC 10212)</name>
    <name type="common">Maize anthracnose fungus</name>
    <name type="synonym">Glomerella graminicola</name>
    <dbReference type="NCBI Taxonomy" id="645133"/>
    <lineage>
        <taxon>Eukaryota</taxon>
        <taxon>Fungi</taxon>
        <taxon>Dikarya</taxon>
        <taxon>Ascomycota</taxon>
        <taxon>Pezizomycotina</taxon>
        <taxon>Sordariomycetes</taxon>
        <taxon>Hypocreomycetidae</taxon>
        <taxon>Glomerellales</taxon>
        <taxon>Glomerellaceae</taxon>
        <taxon>Colletotrichum</taxon>
        <taxon>Colletotrichum graminicola species complex</taxon>
    </lineage>
</organism>
<keyword evidence="3" id="KW-1185">Reference proteome</keyword>
<dbReference type="HOGENOM" id="CLU_1586349_0_0_1"/>